<evidence type="ECO:0000313" key="5">
    <source>
        <dbReference type="Proteomes" id="UP000011728"/>
    </source>
</evidence>
<dbReference type="InterPro" id="IPR050680">
    <property type="entry name" value="YpeA/RimI_acetyltransf"/>
</dbReference>
<name>M1LWW7_9CLOT</name>
<dbReference type="Proteomes" id="UP000011728">
    <property type="component" value="Chromosome"/>
</dbReference>
<dbReference type="PROSITE" id="PS51186">
    <property type="entry name" value="GNAT"/>
    <property type="match status" value="1"/>
</dbReference>
<dbReference type="InterPro" id="IPR000182">
    <property type="entry name" value="GNAT_dom"/>
</dbReference>
<evidence type="ECO:0000256" key="1">
    <source>
        <dbReference type="ARBA" id="ARBA00022679"/>
    </source>
</evidence>
<dbReference type="PANTHER" id="PTHR43420:SF47">
    <property type="entry name" value="N-ACETYLTRANSFERASE DOMAIN-CONTAINING PROTEIN"/>
    <property type="match status" value="1"/>
</dbReference>
<evidence type="ECO:0000313" key="4">
    <source>
        <dbReference type="EMBL" id="AGF57705.1"/>
    </source>
</evidence>
<keyword evidence="5" id="KW-1185">Reference proteome</keyword>
<dbReference type="PANTHER" id="PTHR43420">
    <property type="entry name" value="ACETYLTRANSFERASE"/>
    <property type="match status" value="1"/>
</dbReference>
<dbReference type="SUPFAM" id="SSF55729">
    <property type="entry name" value="Acyl-CoA N-acyltransferases (Nat)"/>
    <property type="match status" value="1"/>
</dbReference>
<dbReference type="OrthoDB" id="357176at2"/>
<protein>
    <submittedName>
        <fullName evidence="4">GCN5-related N-acetyltransferase</fullName>
    </submittedName>
</protein>
<dbReference type="Pfam" id="PF00583">
    <property type="entry name" value="Acetyltransf_1"/>
    <property type="match status" value="1"/>
</dbReference>
<gene>
    <name evidence="4" type="ORF">Cspa_c39480</name>
</gene>
<dbReference type="KEGG" id="csr:Cspa_c39480"/>
<dbReference type="HOGENOM" id="CLU_013985_13_2_9"/>
<dbReference type="STRING" id="36745.CLSAP_37250"/>
<evidence type="ECO:0000256" key="2">
    <source>
        <dbReference type="ARBA" id="ARBA00023315"/>
    </source>
</evidence>
<dbReference type="PATRIC" id="fig|931276.5.peg.3982"/>
<evidence type="ECO:0000259" key="3">
    <source>
        <dbReference type="PROSITE" id="PS51186"/>
    </source>
</evidence>
<dbReference type="InterPro" id="IPR016181">
    <property type="entry name" value="Acyl_CoA_acyltransferase"/>
</dbReference>
<dbReference type="GO" id="GO:0016747">
    <property type="term" value="F:acyltransferase activity, transferring groups other than amino-acyl groups"/>
    <property type="evidence" value="ECO:0007669"/>
    <property type="project" value="InterPro"/>
</dbReference>
<keyword evidence="2" id="KW-0012">Acyltransferase</keyword>
<organism evidence="4 5">
    <name type="scientific">Clostridium saccharoperbutylacetonicum N1-4(HMT)</name>
    <dbReference type="NCBI Taxonomy" id="931276"/>
    <lineage>
        <taxon>Bacteria</taxon>
        <taxon>Bacillati</taxon>
        <taxon>Bacillota</taxon>
        <taxon>Clostridia</taxon>
        <taxon>Eubacteriales</taxon>
        <taxon>Clostridiaceae</taxon>
        <taxon>Clostridium</taxon>
    </lineage>
</organism>
<dbReference type="eggNOG" id="COG0456">
    <property type="taxonomic scope" value="Bacteria"/>
</dbReference>
<reference evidence="4 5" key="1">
    <citation type="submission" date="2013-02" db="EMBL/GenBank/DDBJ databases">
        <title>Genome sequence of Clostridium saccharoperbutylacetonicum N1-4(HMT).</title>
        <authorList>
            <person name="Poehlein A."/>
            <person name="Daniel R."/>
        </authorList>
    </citation>
    <scope>NUCLEOTIDE SEQUENCE [LARGE SCALE GENOMIC DNA]</scope>
    <source>
        <strain evidence="5">N1-4(HMT)</strain>
    </source>
</reference>
<accession>M1LWW7</accession>
<dbReference type="AlphaFoldDB" id="M1LWW7"/>
<sequence>MIRIATIDDTLEIENIYNEILDYEAQTVSYTNWQKGLYPTVDYAKGAIEKNSMFVGEDEKGIYGSVVLNSIQPKEYGNIQWITKAEPSEVMVIHTLCIRPSESGKGKARIMMNFIEKYAKEQKYKVIRLDTYEGNIPAATLYPKIGYLYVGTTKFHFQNVIWENLKCFEKALF</sequence>
<dbReference type="EMBL" id="CP004121">
    <property type="protein sequence ID" value="AGF57705.1"/>
    <property type="molecule type" value="Genomic_DNA"/>
</dbReference>
<feature type="domain" description="N-acetyltransferase" evidence="3">
    <location>
        <begin position="1"/>
        <end position="168"/>
    </location>
</feature>
<keyword evidence="1 4" id="KW-0808">Transferase</keyword>
<dbReference type="CDD" id="cd04301">
    <property type="entry name" value="NAT_SF"/>
    <property type="match status" value="1"/>
</dbReference>
<dbReference type="Gene3D" id="3.40.630.30">
    <property type="match status" value="1"/>
</dbReference>
<proteinExistence type="predicted"/>